<feature type="transmembrane region" description="Helical" evidence="1">
    <location>
        <begin position="248"/>
        <end position="268"/>
    </location>
</feature>
<evidence type="ECO:0000256" key="1">
    <source>
        <dbReference type="SAM" id="Phobius"/>
    </source>
</evidence>
<feature type="transmembrane region" description="Helical" evidence="1">
    <location>
        <begin position="220"/>
        <end position="242"/>
    </location>
</feature>
<gene>
    <name evidence="2" type="ORF">H8S62_04150</name>
</gene>
<feature type="transmembrane region" description="Helical" evidence="1">
    <location>
        <begin position="97"/>
        <end position="116"/>
    </location>
</feature>
<evidence type="ECO:0000313" key="3">
    <source>
        <dbReference type="Proteomes" id="UP000607645"/>
    </source>
</evidence>
<name>A0A8J6MG54_9FIRM</name>
<feature type="transmembrane region" description="Helical" evidence="1">
    <location>
        <begin position="46"/>
        <end position="66"/>
    </location>
</feature>
<feature type="transmembrane region" description="Helical" evidence="1">
    <location>
        <begin position="136"/>
        <end position="155"/>
    </location>
</feature>
<dbReference type="AlphaFoldDB" id="A0A8J6MG54"/>
<keyword evidence="1" id="KW-0472">Membrane</keyword>
<evidence type="ECO:0000313" key="2">
    <source>
        <dbReference type="EMBL" id="MBC5736203.1"/>
    </source>
</evidence>
<dbReference type="EMBL" id="JACOPQ010000002">
    <property type="protein sequence ID" value="MBC5736203.1"/>
    <property type="molecule type" value="Genomic_DNA"/>
</dbReference>
<feature type="transmembrane region" description="Helical" evidence="1">
    <location>
        <begin position="12"/>
        <end position="34"/>
    </location>
</feature>
<organism evidence="2 3">
    <name type="scientific">Lawsonibacter faecis</name>
    <dbReference type="NCBI Taxonomy" id="2763052"/>
    <lineage>
        <taxon>Bacteria</taxon>
        <taxon>Bacillati</taxon>
        <taxon>Bacillota</taxon>
        <taxon>Clostridia</taxon>
        <taxon>Eubacteriales</taxon>
        <taxon>Oscillospiraceae</taxon>
        <taxon>Lawsonibacter</taxon>
    </lineage>
</organism>
<sequence length="662" mass="75020">MRISMSVSIKIFFRSIIYLAICAVLFLLSNFFLVRFFNASNYLAEFHVASLKLGIVGYIVFSFLSYEYTNLPRTSALQEALEIIPSSRSKLLCSQSLVLISLLLIWSINIFGWILGKYAQLQIHYPAFFLNSIPSIFIDFFLPGVIAILVGALLSQKTVREVAYCIIIVSALVCSPVPSGIFASESILGYPVLTFFDWFSILAPNTSWVADDIYGASIEAYRWVLAAFWILLLTAAIVFATAKRNRKTYMMTSVLIVLSFLCGVRFVCRSNDSIIRKDYRPYGTLQHEFTYRQKYPEQQELPADFHVSKYCIELTVRNNTKATVRIELKENDRNEYRFTLYHGYVINSIKDGNGDKLNFDQNGDYVTVYAPMGTKELNFSYSGSAGKYYSNYQGIALPGYLPYYPVPGFVKFYESGQIIVTTDLEPTYYEVYVDSNIAVASNLPKTDDNTFSGNADAVSLYGGMIVSEEKEGIVCWYSPIGVRSIKISGYQEAWKRLADQVGETAAFDLMGKTIFMQPVTIMAANSGQEGYVEFSDHIITADWSVTADSLCKQHLLATMPKEKSTMLLYNVFSDYLIFGGSREVAEIPWSSIEILTRYDSANEIEDLEEWSEYIEASNLFSELFSYKANLLGENFVLKAVYQYLKKSAPECNQIEFLYRLGE</sequence>
<proteinExistence type="predicted"/>
<accession>A0A8J6MG54</accession>
<protein>
    <submittedName>
        <fullName evidence="2">Uncharacterized protein</fullName>
    </submittedName>
</protein>
<keyword evidence="1" id="KW-0812">Transmembrane</keyword>
<dbReference type="RefSeq" id="WP_186918567.1">
    <property type="nucleotide sequence ID" value="NZ_JACOPQ010000002.1"/>
</dbReference>
<reference evidence="2" key="1">
    <citation type="submission" date="2020-08" db="EMBL/GenBank/DDBJ databases">
        <title>Genome public.</title>
        <authorList>
            <person name="Liu C."/>
            <person name="Sun Q."/>
        </authorList>
    </citation>
    <scope>NUCLEOTIDE SEQUENCE</scope>
    <source>
        <strain evidence="2">NSJ-52</strain>
    </source>
</reference>
<dbReference type="Proteomes" id="UP000607645">
    <property type="component" value="Unassembled WGS sequence"/>
</dbReference>
<comment type="caution">
    <text evidence="2">The sequence shown here is derived from an EMBL/GenBank/DDBJ whole genome shotgun (WGS) entry which is preliminary data.</text>
</comment>
<keyword evidence="3" id="KW-1185">Reference proteome</keyword>
<feature type="transmembrane region" description="Helical" evidence="1">
    <location>
        <begin position="162"/>
        <end position="181"/>
    </location>
</feature>
<keyword evidence="1" id="KW-1133">Transmembrane helix</keyword>